<keyword evidence="3" id="KW-0694">RNA-binding</keyword>
<evidence type="ECO:0000256" key="2">
    <source>
        <dbReference type="ARBA" id="ARBA00022737"/>
    </source>
</evidence>
<dbReference type="Pfam" id="PF00013">
    <property type="entry name" value="KH_1"/>
    <property type="match status" value="2"/>
</dbReference>
<dbReference type="Pfam" id="PF24234">
    <property type="entry name" value="KH_BICC1_1st"/>
    <property type="match status" value="1"/>
</dbReference>
<feature type="region of interest" description="Disordered" evidence="4">
    <location>
        <begin position="614"/>
        <end position="638"/>
    </location>
</feature>
<feature type="compositionally biased region" description="Polar residues" evidence="4">
    <location>
        <begin position="662"/>
        <end position="679"/>
    </location>
</feature>
<dbReference type="GO" id="GO:0003723">
    <property type="term" value="F:RNA binding"/>
    <property type="evidence" value="ECO:0007669"/>
    <property type="project" value="UniProtKB-UniRule"/>
</dbReference>
<feature type="region of interest" description="Disordered" evidence="4">
    <location>
        <begin position="991"/>
        <end position="1083"/>
    </location>
</feature>
<feature type="compositionally biased region" description="Low complexity" evidence="4">
    <location>
        <begin position="614"/>
        <end position="629"/>
    </location>
</feature>
<dbReference type="InterPro" id="IPR036612">
    <property type="entry name" value="KH_dom_type_1_sf"/>
</dbReference>
<proteinExistence type="evidence at transcript level"/>
<dbReference type="InterPro" id="IPR047554">
    <property type="entry name" value="BICC1_KH-I_rpt2"/>
</dbReference>
<dbReference type="InterPro" id="IPR047553">
    <property type="entry name" value="BICC1_KH-I_rpt3"/>
</dbReference>
<reference evidence="6" key="1">
    <citation type="submission" date="2020-04" db="EMBL/GenBank/DDBJ databases">
        <authorList>
            <person name="Neveu A P."/>
        </authorList>
    </citation>
    <scope>NUCLEOTIDE SEQUENCE</scope>
    <source>
        <tissue evidence="6">Whole embryo</tissue>
    </source>
</reference>
<dbReference type="EMBL" id="LR783310">
    <property type="protein sequence ID" value="CAB3225435.1"/>
    <property type="molecule type" value="mRNA"/>
</dbReference>
<dbReference type="AlphaFoldDB" id="A0A6F9D706"/>
<organism evidence="6">
    <name type="scientific">Phallusia mammillata</name>
    <dbReference type="NCBI Taxonomy" id="59560"/>
    <lineage>
        <taxon>Eukaryota</taxon>
        <taxon>Metazoa</taxon>
        <taxon>Chordata</taxon>
        <taxon>Tunicata</taxon>
        <taxon>Ascidiacea</taxon>
        <taxon>Phlebobranchia</taxon>
        <taxon>Ascidiidae</taxon>
        <taxon>Phallusia</taxon>
    </lineage>
</organism>
<dbReference type="Gene3D" id="1.10.150.50">
    <property type="entry name" value="Transcription Factor, Ets-1"/>
    <property type="match status" value="1"/>
</dbReference>
<feature type="compositionally biased region" description="Polar residues" evidence="4">
    <location>
        <begin position="781"/>
        <end position="794"/>
    </location>
</feature>
<feature type="region of interest" description="Disordered" evidence="4">
    <location>
        <begin position="1187"/>
        <end position="1259"/>
    </location>
</feature>
<protein>
    <submittedName>
        <fullName evidence="6">Protein bicaudal C homolog 1-like</fullName>
    </submittedName>
</protein>
<dbReference type="CDD" id="cd22420">
    <property type="entry name" value="KH-I_BICC1_rpt1"/>
    <property type="match status" value="1"/>
</dbReference>
<feature type="region of interest" description="Disordered" evidence="4">
    <location>
        <begin position="1"/>
        <end position="29"/>
    </location>
</feature>
<feature type="region of interest" description="Disordered" evidence="4">
    <location>
        <begin position="706"/>
        <end position="746"/>
    </location>
</feature>
<dbReference type="Pfam" id="PF00536">
    <property type="entry name" value="SAM_1"/>
    <property type="match status" value="1"/>
</dbReference>
<dbReference type="SMART" id="SM00454">
    <property type="entry name" value="SAM"/>
    <property type="match status" value="1"/>
</dbReference>
<dbReference type="Pfam" id="PF22985">
    <property type="entry name" value="KH_BICC1"/>
    <property type="match status" value="2"/>
</dbReference>
<evidence type="ECO:0000256" key="4">
    <source>
        <dbReference type="SAM" id="MobiDB-lite"/>
    </source>
</evidence>
<dbReference type="InterPro" id="IPR047549">
    <property type="entry name" value="BICC1_KH-I_rpt1"/>
</dbReference>
<dbReference type="InterPro" id="IPR054727">
    <property type="entry name" value="BICC1_KH"/>
</dbReference>
<feature type="compositionally biased region" description="Polar residues" evidence="4">
    <location>
        <begin position="58"/>
        <end position="92"/>
    </location>
</feature>
<feature type="region of interest" description="Disordered" evidence="4">
    <location>
        <begin position="58"/>
        <end position="120"/>
    </location>
</feature>
<accession>A0A6F9D706</accession>
<feature type="region of interest" description="Disordered" evidence="4">
    <location>
        <begin position="651"/>
        <end position="679"/>
    </location>
</feature>
<feature type="compositionally biased region" description="Low complexity" evidence="4">
    <location>
        <begin position="1244"/>
        <end position="1259"/>
    </location>
</feature>
<dbReference type="SMART" id="SM00322">
    <property type="entry name" value="KH"/>
    <property type="match status" value="2"/>
</dbReference>
<feature type="region of interest" description="Disordered" evidence="4">
    <location>
        <begin position="494"/>
        <end position="513"/>
    </location>
</feature>
<feature type="domain" description="SAM" evidence="5">
    <location>
        <begin position="1112"/>
        <end position="1171"/>
    </location>
</feature>
<dbReference type="PANTHER" id="PTHR10627:SF69">
    <property type="entry name" value="PROTEIN BICAUDAL C"/>
    <property type="match status" value="1"/>
</dbReference>
<dbReference type="CDD" id="cd22421">
    <property type="entry name" value="KH-I_BICC1_rpt2"/>
    <property type="match status" value="1"/>
</dbReference>
<dbReference type="InterPro" id="IPR004088">
    <property type="entry name" value="KH_dom_type_1"/>
</dbReference>
<feature type="compositionally biased region" description="Pro residues" evidence="4">
    <location>
        <begin position="1049"/>
        <end position="1064"/>
    </location>
</feature>
<dbReference type="PROSITE" id="PS50084">
    <property type="entry name" value="KH_TYPE_1"/>
    <property type="match status" value="2"/>
</dbReference>
<evidence type="ECO:0000256" key="3">
    <source>
        <dbReference type="PROSITE-ProRule" id="PRU00117"/>
    </source>
</evidence>
<dbReference type="InterPro" id="IPR001660">
    <property type="entry name" value="SAM"/>
</dbReference>
<keyword evidence="2" id="KW-0677">Repeat</keyword>
<feature type="compositionally biased region" description="Polar residues" evidence="4">
    <location>
        <begin position="861"/>
        <end position="871"/>
    </location>
</feature>
<dbReference type="CDD" id="cd22422">
    <property type="entry name" value="KH-I_BICC1_rpt3"/>
    <property type="match status" value="1"/>
</dbReference>
<evidence type="ECO:0000259" key="5">
    <source>
        <dbReference type="PROSITE" id="PS50105"/>
    </source>
</evidence>
<feature type="compositionally biased region" description="Pro residues" evidence="4">
    <location>
        <begin position="499"/>
        <end position="510"/>
    </location>
</feature>
<dbReference type="SUPFAM" id="SSF47769">
    <property type="entry name" value="SAM/Pointed domain"/>
    <property type="match status" value="1"/>
</dbReference>
<comment type="similarity">
    <text evidence="1">Belongs to the BicC family.</text>
</comment>
<feature type="compositionally biased region" description="Polar residues" evidence="4">
    <location>
        <begin position="20"/>
        <end position="29"/>
    </location>
</feature>
<dbReference type="PROSITE" id="PS50105">
    <property type="entry name" value="SAM_DOMAIN"/>
    <property type="match status" value="1"/>
</dbReference>
<name>A0A6F9D706_9ASCI</name>
<evidence type="ECO:0000256" key="1">
    <source>
        <dbReference type="ARBA" id="ARBA00007662"/>
    </source>
</evidence>
<gene>
    <name evidence="6" type="primary">Bicc1</name>
</gene>
<feature type="compositionally biased region" description="Low complexity" evidence="4">
    <location>
        <begin position="1205"/>
        <end position="1225"/>
    </location>
</feature>
<dbReference type="Gene3D" id="3.30.310.270">
    <property type="match status" value="2"/>
</dbReference>
<evidence type="ECO:0000313" key="6">
    <source>
        <dbReference type="EMBL" id="CAB3225435.1"/>
    </source>
</evidence>
<feature type="region of interest" description="Disordered" evidence="4">
    <location>
        <begin position="771"/>
        <end position="797"/>
    </location>
</feature>
<feature type="region of interest" description="Disordered" evidence="4">
    <location>
        <begin position="551"/>
        <end position="586"/>
    </location>
</feature>
<sequence length="1259" mass="138653">MPAESIEHVEKDSGEEMKESNPSIPEVTSNIVINVHPVEPSQDPVNENLETQVDVNENVENIQKSTEEILQTDNETLPENTAAQTDVPTVTKIQKRPPSEESKEEDDPSTNGKDDVVVDPELTEERFRVDRRKLEQMLQAATDGKGQTGEEFFNAIMAQTNTEITWPSKLKIGAKSKKDPHIKVSGKQADVMKAKDLTMRVLDTKCTRVTLKMDVSHTEHSHVIGKGGNNIRRVMEETGCHIHFPDSNRNSTAEKSNQVSIAGQPAGVESAREKIRVLLPIVVTFDLAMSGVIPDPNSAPIQQIVQMYNISVQFKQRAKAYYTTTCTVRGSNDNISGLVEGTLKLMQHLTGATLHVTSQMEVAPQQHSYMLGRNAANVNYIMQRTGAQIKFPDPNALPKKSTIFVSGPVESVVMARQRLMGCLPLVLMFDMKQDESQSASDEAAKNSQLMESLDVFISIKLKPKQPSKSVIVKSVERNIYSMFEARRQLLKLNTTGLKSPPPSASPPPLTLPSGGSMNSATPIIRLTHAPSPNTIKPHYFSIVPPNGVAIGGIPRPATPNSWAHSPMPSPSQSPYPMSQQATVAAIHAQQQHNMIMQLNAQAAAQALASANASRASSIAGSPPSSQQKVEQQEEQEPSLLQVTQHFIESNARVARQQQQQQESNTEGWEGNSPPSNSKLYSVNQEEARIPSDVLNIQRHVMKVQKQQRNGGNISAGNSFNKGNTGKGLPHRHSMSTLPLNKRDESMPQTQRHSLAEGMDIVNKVYLQMPNGSRSRVPMSTPPGSDRNSPMSTLSERMGDVRVPSPEGGSKMLPMHLSPSSSASSADLHVAFRHLNSPNRGAYLHPDRAKERVPASDGVKNSYMNPQESSSDAELRELSEYYSQQDPSRVPPPGFENFPMSAHSPLTESEYENWRQKAYQAMRNQPVASEVRTPTATWAGLYFSRSMPVREMKKLMEKDKYRQQLATTYEGEDGARHEEGEVPEVNHLAMSQNVADSSRGSSRLSSWRERQNLSHSLHSKVGDLSEAIPKRKQHSTFDPYPNEYLNRNLPTPPHPNDDPSPPPQYREPEVSGRTPTGEPPLGRMQNPVIKNQPLEAALSLLTDNHLGGPNCVDLHELLKHLNLEKYSEVFANQEVDLQTFLTLNESDLTELGITVFGPRKKILLAIEELKKNRNLLYGNALNAAPGAPPLGRNQSLHPQPTPNVLLPPNKNLLGGLLERGSSGGESPTPGAGRSRVRDNPSHGTLSSSRLLSNASQSGRW</sequence>
<dbReference type="InterPro" id="IPR013761">
    <property type="entry name" value="SAM/pointed_sf"/>
</dbReference>
<feature type="compositionally biased region" description="Basic and acidic residues" evidence="4">
    <location>
        <begin position="1"/>
        <end position="19"/>
    </location>
</feature>
<dbReference type="GO" id="GO:0005737">
    <property type="term" value="C:cytoplasm"/>
    <property type="evidence" value="ECO:0007669"/>
    <property type="project" value="TreeGrafter"/>
</dbReference>
<feature type="compositionally biased region" description="Basic and acidic residues" evidence="4">
    <location>
        <begin position="844"/>
        <end position="853"/>
    </location>
</feature>
<feature type="region of interest" description="Disordered" evidence="4">
    <location>
        <begin position="837"/>
        <end position="908"/>
    </location>
</feature>
<dbReference type="PANTHER" id="PTHR10627">
    <property type="entry name" value="SCP160"/>
    <property type="match status" value="1"/>
</dbReference>
<feature type="compositionally biased region" description="Polar residues" evidence="4">
    <location>
        <begin position="706"/>
        <end position="723"/>
    </location>
</feature>
<dbReference type="SUPFAM" id="SSF54791">
    <property type="entry name" value="Eukaryotic type KH-domain (KH-domain type I)"/>
    <property type="match status" value="2"/>
</dbReference>
<dbReference type="InterPro" id="IPR004087">
    <property type="entry name" value="KH_dom"/>
</dbReference>